<name>A0A815GJ33_9BILA</name>
<protein>
    <submittedName>
        <fullName evidence="1">Uncharacterized protein</fullName>
    </submittedName>
</protein>
<dbReference type="AlphaFoldDB" id="A0A815GJ33"/>
<proteinExistence type="predicted"/>
<evidence type="ECO:0000313" key="3">
    <source>
        <dbReference type="Proteomes" id="UP000663854"/>
    </source>
</evidence>
<dbReference type="Proteomes" id="UP000663870">
    <property type="component" value="Unassembled WGS sequence"/>
</dbReference>
<accession>A0A815GJ33</accession>
<keyword evidence="4" id="KW-1185">Reference proteome</keyword>
<dbReference type="EMBL" id="CAJNOL010004899">
    <property type="protein sequence ID" value="CAF1596529.1"/>
    <property type="molecule type" value="Genomic_DNA"/>
</dbReference>
<organism evidence="1 3">
    <name type="scientific">Rotaria sordida</name>
    <dbReference type="NCBI Taxonomy" id="392033"/>
    <lineage>
        <taxon>Eukaryota</taxon>
        <taxon>Metazoa</taxon>
        <taxon>Spiralia</taxon>
        <taxon>Gnathifera</taxon>
        <taxon>Rotifera</taxon>
        <taxon>Eurotatoria</taxon>
        <taxon>Bdelloidea</taxon>
        <taxon>Philodinida</taxon>
        <taxon>Philodinidae</taxon>
        <taxon>Rotaria</taxon>
    </lineage>
</organism>
<sequence>MAAANEELVQLVTNQARDLLAQIRKDIDETSNLTEDDRKNCEAICQRVENEHARLKIEFLRESLNLIDQALQTSDEQQLKQIHQAWSWTLDNVTRQCENFAGPLVEVLRILSRNNPEMETKYATFITDSFALKLITGTYTGATTGAGIDAVVGGPLGAAFGGIAGAAYGTAFGALWGAWPTNKD</sequence>
<dbReference type="EMBL" id="CAJNOH010003556">
    <property type="protein sequence ID" value="CAF1340660.1"/>
    <property type="molecule type" value="Genomic_DNA"/>
</dbReference>
<comment type="caution">
    <text evidence="1">The sequence shown here is derived from an EMBL/GenBank/DDBJ whole genome shotgun (WGS) entry which is preliminary data.</text>
</comment>
<dbReference type="Proteomes" id="UP000663854">
    <property type="component" value="Unassembled WGS sequence"/>
</dbReference>
<reference evidence="1" key="1">
    <citation type="submission" date="2021-02" db="EMBL/GenBank/DDBJ databases">
        <authorList>
            <person name="Nowell W R."/>
        </authorList>
    </citation>
    <scope>NUCLEOTIDE SEQUENCE</scope>
</reference>
<evidence type="ECO:0000313" key="2">
    <source>
        <dbReference type="EMBL" id="CAF1596529.1"/>
    </source>
</evidence>
<evidence type="ECO:0000313" key="4">
    <source>
        <dbReference type="Proteomes" id="UP000663870"/>
    </source>
</evidence>
<gene>
    <name evidence="2" type="ORF">JXQ802_LOCUS47808</name>
    <name evidence="1" type="ORF">PYM288_LOCUS31874</name>
</gene>
<evidence type="ECO:0000313" key="1">
    <source>
        <dbReference type="EMBL" id="CAF1340660.1"/>
    </source>
</evidence>